<organism evidence="1 2">
    <name type="scientific">Microbacterium bandirmense</name>
    <dbReference type="NCBI Taxonomy" id="3122050"/>
    <lineage>
        <taxon>Bacteria</taxon>
        <taxon>Bacillati</taxon>
        <taxon>Actinomycetota</taxon>
        <taxon>Actinomycetes</taxon>
        <taxon>Micrococcales</taxon>
        <taxon>Microbacteriaceae</taxon>
        <taxon>Microbacterium</taxon>
    </lineage>
</organism>
<gene>
    <name evidence="1" type="ORF">WDU99_04625</name>
</gene>
<proteinExistence type="predicted"/>
<comment type="caution">
    <text evidence="1">The sequence shown here is derived from an EMBL/GenBank/DDBJ whole genome shotgun (WGS) entry which is preliminary data.</text>
</comment>
<dbReference type="RefSeq" id="WP_337331269.1">
    <property type="nucleotide sequence ID" value="NZ_JBBDGM010000003.1"/>
</dbReference>
<accession>A0ABU8LB91</accession>
<dbReference type="Proteomes" id="UP001371224">
    <property type="component" value="Unassembled WGS sequence"/>
</dbReference>
<evidence type="ECO:0000313" key="2">
    <source>
        <dbReference type="Proteomes" id="UP001371224"/>
    </source>
</evidence>
<protein>
    <submittedName>
        <fullName evidence="1">Uncharacterized protein</fullName>
    </submittedName>
</protein>
<name>A0ABU8LB91_9MICO</name>
<reference evidence="1 2" key="1">
    <citation type="submission" date="2024-02" db="EMBL/GenBank/DDBJ databases">
        <authorList>
            <person name="Saticioglu I.B."/>
        </authorList>
    </citation>
    <scope>NUCLEOTIDE SEQUENCE [LARGE SCALE GENOMIC DNA]</scope>
    <source>
        <strain evidence="1 2">Mu-80</strain>
    </source>
</reference>
<sequence length="87" mass="9971">MQTHTDTFPALHWPTPRIRSRAEHLERAGERLWRVLDARGSIRGHLRVVADPLGIRFRAERLQLAAGVFQLVGEFWDADDAVAALRF</sequence>
<keyword evidence="2" id="KW-1185">Reference proteome</keyword>
<evidence type="ECO:0000313" key="1">
    <source>
        <dbReference type="EMBL" id="MEJ1087597.1"/>
    </source>
</evidence>
<dbReference type="EMBL" id="JBBDGM010000003">
    <property type="protein sequence ID" value="MEJ1087597.1"/>
    <property type="molecule type" value="Genomic_DNA"/>
</dbReference>